<proteinExistence type="predicted"/>
<dbReference type="AlphaFoldDB" id="A0A3D9C809"/>
<dbReference type="EMBL" id="QNVT01000013">
    <property type="protein sequence ID" value="REC61632.1"/>
    <property type="molecule type" value="Genomic_DNA"/>
</dbReference>
<organism evidence="1 2">
    <name type="scientific">Chryseobacterium pennae</name>
    <dbReference type="NCBI Taxonomy" id="2258962"/>
    <lineage>
        <taxon>Bacteria</taxon>
        <taxon>Pseudomonadati</taxon>
        <taxon>Bacteroidota</taxon>
        <taxon>Flavobacteriia</taxon>
        <taxon>Flavobacteriales</taxon>
        <taxon>Weeksellaceae</taxon>
        <taxon>Chryseobacterium group</taxon>
        <taxon>Chryseobacterium</taxon>
    </lineage>
</organism>
<evidence type="ECO:0000313" key="1">
    <source>
        <dbReference type="EMBL" id="REC61632.1"/>
    </source>
</evidence>
<dbReference type="Proteomes" id="UP000256686">
    <property type="component" value="Unassembled WGS sequence"/>
</dbReference>
<protein>
    <submittedName>
        <fullName evidence="1">Uncharacterized protein</fullName>
    </submittedName>
</protein>
<sequence length="524" mass="61732">MKISEMRYVQFKDIKYKFPKDSWLYWRNEKHDGEFDENWVIYVEDTFEVENVNLDDPFTIFNAIENLTDINQEACMAVLIDGNFKAENIYNNESDGSICLCVLGNLDADNMIVGGQELYITGNLNIKECFWGNYNHGDLIVKGETKTRVFVATEGYHYDYKKERVTAEFFLCDEEEEDGIFDRTFPEAVFSEEILYTEDEVEEDDLFTWNAWLSRSEAIKMLEKNDSIIKKDIHVISKEEQKNTELSSIPKCFENTVFNGFSSFILQLDNFHKLMSIVKLHKEEYQYYTFEDYEVQLHPDTEEGQAHAMFTHVSGFIFFICIVTDENEGEVLSAVYRENEESSFINVFQQGTALHYITSLNILWNDLLTRAERGAYFYNKFLKTVKPEEILSFLNLPIVQEKYNDYKDADKNNFWYGGYCFLMRRHGERGLAGSIDIGKEREAETFDMRTYCFRPDELDEPERCNLFYASSQENLSDDSYSGNGEVFKVFLYDWKLFRESTEWYPKVGKAFTAMNEEYLEEKNI</sequence>
<reference evidence="2" key="1">
    <citation type="submission" date="2018-06" db="EMBL/GenBank/DDBJ databases">
        <authorList>
            <person name="Lum Nde A."/>
            <person name="Hugo C."/>
        </authorList>
    </citation>
    <scope>NUCLEOTIDE SEQUENCE [LARGE SCALE GENOMIC DNA]</scope>
    <source>
        <strain evidence="2">1_F178</strain>
    </source>
</reference>
<evidence type="ECO:0000313" key="2">
    <source>
        <dbReference type="Proteomes" id="UP000256686"/>
    </source>
</evidence>
<accession>A0A3D9C809</accession>
<comment type="caution">
    <text evidence="1">The sequence shown here is derived from an EMBL/GenBank/DDBJ whole genome shotgun (WGS) entry which is preliminary data.</text>
</comment>
<gene>
    <name evidence="1" type="ORF">DRF65_14345</name>
</gene>
<keyword evidence="2" id="KW-1185">Reference proteome</keyword>
<name>A0A3D9C809_9FLAO</name>